<feature type="region of interest" description="Disordered" evidence="1">
    <location>
        <begin position="1"/>
        <end position="149"/>
    </location>
</feature>
<reference evidence="2 3" key="1">
    <citation type="submission" date="2015-09" db="EMBL/GenBank/DDBJ databases">
        <title>Draft genome of the parasitic nematode Teladorsagia circumcincta isolate WARC Sus (inbred).</title>
        <authorList>
            <person name="Mitreva M."/>
        </authorList>
    </citation>
    <scope>NUCLEOTIDE SEQUENCE [LARGE SCALE GENOMIC DNA]</scope>
    <source>
        <strain evidence="2 3">S</strain>
    </source>
</reference>
<dbReference type="OrthoDB" id="5874321at2759"/>
<feature type="non-terminal residue" evidence="2">
    <location>
        <position position="149"/>
    </location>
</feature>
<organism evidence="2 3">
    <name type="scientific">Teladorsagia circumcincta</name>
    <name type="common">Brown stomach worm</name>
    <name type="synonym">Ostertagia circumcincta</name>
    <dbReference type="NCBI Taxonomy" id="45464"/>
    <lineage>
        <taxon>Eukaryota</taxon>
        <taxon>Metazoa</taxon>
        <taxon>Ecdysozoa</taxon>
        <taxon>Nematoda</taxon>
        <taxon>Chromadorea</taxon>
        <taxon>Rhabditida</taxon>
        <taxon>Rhabditina</taxon>
        <taxon>Rhabditomorpha</taxon>
        <taxon>Strongyloidea</taxon>
        <taxon>Trichostrongylidae</taxon>
        <taxon>Teladorsagia</taxon>
    </lineage>
</organism>
<name>A0A2G9TDH4_TELCI</name>
<evidence type="ECO:0000256" key="1">
    <source>
        <dbReference type="SAM" id="MobiDB-lite"/>
    </source>
</evidence>
<feature type="compositionally biased region" description="Basic and acidic residues" evidence="1">
    <location>
        <begin position="76"/>
        <end position="121"/>
    </location>
</feature>
<feature type="compositionally biased region" description="Basic and acidic residues" evidence="1">
    <location>
        <begin position="9"/>
        <end position="25"/>
    </location>
</feature>
<feature type="non-terminal residue" evidence="2">
    <location>
        <position position="1"/>
    </location>
</feature>
<sequence length="149" mass="16923">SNECGETSFTKRGEHQPRKSIRAKETFSNGGPPHPYPPGSPVLVKPRSTSRDKDKQRRKSLGGLTAMKSFLGLGGKSRDETSTQKVDSRLEEAQRQRDEEEKRRIREHYERLREKEAEANRVPHSTTPGGVRREAQRIYGSPNYGHSPQ</sequence>
<keyword evidence="3" id="KW-1185">Reference proteome</keyword>
<accession>A0A2G9TDH4</accession>
<gene>
    <name evidence="2" type="ORF">TELCIR_22577</name>
</gene>
<dbReference type="EMBL" id="KZ383197">
    <property type="protein sequence ID" value="PIO56029.1"/>
    <property type="molecule type" value="Genomic_DNA"/>
</dbReference>
<dbReference type="AlphaFoldDB" id="A0A2G9TDH4"/>
<protein>
    <submittedName>
        <fullName evidence="2">Uncharacterized protein</fullName>
    </submittedName>
</protein>
<evidence type="ECO:0000313" key="2">
    <source>
        <dbReference type="EMBL" id="PIO56029.1"/>
    </source>
</evidence>
<dbReference type="Proteomes" id="UP000230423">
    <property type="component" value="Unassembled WGS sequence"/>
</dbReference>
<evidence type="ECO:0000313" key="3">
    <source>
        <dbReference type="Proteomes" id="UP000230423"/>
    </source>
</evidence>
<proteinExistence type="predicted"/>